<protein>
    <submittedName>
        <fullName evidence="6">MFS general substrate transporter</fullName>
    </submittedName>
</protein>
<dbReference type="InterPro" id="IPR036259">
    <property type="entry name" value="MFS_trans_sf"/>
</dbReference>
<evidence type="ECO:0000256" key="2">
    <source>
        <dbReference type="ARBA" id="ARBA00022692"/>
    </source>
</evidence>
<feature type="transmembrane region" description="Helical" evidence="5">
    <location>
        <begin position="255"/>
        <end position="277"/>
    </location>
</feature>
<feature type="transmembrane region" description="Helical" evidence="5">
    <location>
        <begin position="146"/>
        <end position="165"/>
    </location>
</feature>
<keyword evidence="7" id="KW-1185">Reference proteome</keyword>
<feature type="transmembrane region" description="Helical" evidence="5">
    <location>
        <begin position="339"/>
        <end position="358"/>
    </location>
</feature>
<evidence type="ECO:0000256" key="3">
    <source>
        <dbReference type="ARBA" id="ARBA00022989"/>
    </source>
</evidence>
<evidence type="ECO:0000256" key="4">
    <source>
        <dbReference type="ARBA" id="ARBA00023136"/>
    </source>
</evidence>
<feature type="transmembrane region" description="Helical" evidence="5">
    <location>
        <begin position="432"/>
        <end position="456"/>
    </location>
</feature>
<dbReference type="PANTHER" id="PTHR23501">
    <property type="entry name" value="MAJOR FACILITATOR SUPERFAMILY"/>
    <property type="match status" value="1"/>
</dbReference>
<organism evidence="6 7">
    <name type="scientific">Viridothelium virens</name>
    <name type="common">Speckled blister lichen</name>
    <name type="synonym">Trypethelium virens</name>
    <dbReference type="NCBI Taxonomy" id="1048519"/>
    <lineage>
        <taxon>Eukaryota</taxon>
        <taxon>Fungi</taxon>
        <taxon>Dikarya</taxon>
        <taxon>Ascomycota</taxon>
        <taxon>Pezizomycotina</taxon>
        <taxon>Dothideomycetes</taxon>
        <taxon>Dothideomycetes incertae sedis</taxon>
        <taxon>Trypetheliales</taxon>
        <taxon>Trypetheliaceae</taxon>
        <taxon>Viridothelium</taxon>
    </lineage>
</organism>
<evidence type="ECO:0000256" key="5">
    <source>
        <dbReference type="SAM" id="Phobius"/>
    </source>
</evidence>
<dbReference type="Pfam" id="PF07690">
    <property type="entry name" value="MFS_1"/>
    <property type="match status" value="1"/>
</dbReference>
<feature type="transmembrane region" description="Helical" evidence="5">
    <location>
        <begin position="49"/>
        <end position="76"/>
    </location>
</feature>
<keyword evidence="4 5" id="KW-0472">Membrane</keyword>
<feature type="transmembrane region" description="Helical" evidence="5">
    <location>
        <begin position="171"/>
        <end position="193"/>
    </location>
</feature>
<proteinExistence type="predicted"/>
<dbReference type="Gene3D" id="1.20.1250.20">
    <property type="entry name" value="MFS general substrate transporter like domains"/>
    <property type="match status" value="1"/>
</dbReference>
<sequence length="531" mass="57238">MSVRSMDSEKDFQLSFSLENEGLADVGGRDLSPVNAEDVTKYLTGPRFYILHAVLSLGIFLTSIEATIVATSLVSISDSLEGFDRSSWIVTAYLLAYTACGAAQSMTQLIILRSFQGLGAAGSTASILASFFELLPPSKWALNTSLLSIIYGSSMVSGPIVGGAISDKTTWRWVFLINVPAGAVVIGCILFTLPPNYPFHDLPAEIFEPLSWREKFSKQQLGRIDIPGTISLLMATVFLVAALEEATTAYSWDSPLVIVFLGISGLSWTLFFAWSWWSSASKSSREMVFPWRFVQNRASVGLISLAVLSGAPFTIAIVQLPLRFQSVDDASPLGAGIRLIPFAVLVPAGAGVASAFMGKAKMPPIYLTFVGSSIQVVGFTLLSMTPIDTTLQISFYGYQAVAGFGVGMVYATATVMMPFVAEKRDKAIGTSAIVQFRFMGGAIGLSIVTTVMNSYVQSHLREFLAPAQVHSLLETTGTLSTLSPDLRNFIQTTFASGYNAQMRVVIGLSGGQLLLACLLWRKPQILAHDRV</sequence>
<comment type="subcellular location">
    <subcellularLocation>
        <location evidence="1">Membrane</location>
        <topology evidence="1">Multi-pass membrane protein</topology>
    </subcellularLocation>
</comment>
<accession>A0A6A6HQE9</accession>
<feature type="transmembrane region" description="Helical" evidence="5">
    <location>
        <begin position="365"/>
        <end position="384"/>
    </location>
</feature>
<dbReference type="GO" id="GO:0022857">
    <property type="term" value="F:transmembrane transporter activity"/>
    <property type="evidence" value="ECO:0007669"/>
    <property type="project" value="InterPro"/>
</dbReference>
<dbReference type="EMBL" id="ML991771">
    <property type="protein sequence ID" value="KAF2240018.1"/>
    <property type="molecule type" value="Genomic_DNA"/>
</dbReference>
<dbReference type="InterPro" id="IPR011701">
    <property type="entry name" value="MFS"/>
</dbReference>
<reference evidence="6" key="1">
    <citation type="journal article" date="2020" name="Stud. Mycol.">
        <title>101 Dothideomycetes genomes: a test case for predicting lifestyles and emergence of pathogens.</title>
        <authorList>
            <person name="Haridas S."/>
            <person name="Albert R."/>
            <person name="Binder M."/>
            <person name="Bloem J."/>
            <person name="Labutti K."/>
            <person name="Salamov A."/>
            <person name="Andreopoulos B."/>
            <person name="Baker S."/>
            <person name="Barry K."/>
            <person name="Bills G."/>
            <person name="Bluhm B."/>
            <person name="Cannon C."/>
            <person name="Castanera R."/>
            <person name="Culley D."/>
            <person name="Daum C."/>
            <person name="Ezra D."/>
            <person name="Gonzalez J."/>
            <person name="Henrissat B."/>
            <person name="Kuo A."/>
            <person name="Liang C."/>
            <person name="Lipzen A."/>
            <person name="Lutzoni F."/>
            <person name="Magnuson J."/>
            <person name="Mondo S."/>
            <person name="Nolan M."/>
            <person name="Ohm R."/>
            <person name="Pangilinan J."/>
            <person name="Park H.-J."/>
            <person name="Ramirez L."/>
            <person name="Alfaro M."/>
            <person name="Sun H."/>
            <person name="Tritt A."/>
            <person name="Yoshinaga Y."/>
            <person name="Zwiers L.-H."/>
            <person name="Turgeon B."/>
            <person name="Goodwin S."/>
            <person name="Spatafora J."/>
            <person name="Crous P."/>
            <person name="Grigoriev I."/>
        </authorList>
    </citation>
    <scope>NUCLEOTIDE SEQUENCE</scope>
    <source>
        <strain evidence="6">Tuck. ex Michener</strain>
    </source>
</reference>
<name>A0A6A6HQE9_VIRVR</name>
<dbReference type="GO" id="GO:0005886">
    <property type="term" value="C:plasma membrane"/>
    <property type="evidence" value="ECO:0007669"/>
    <property type="project" value="TreeGrafter"/>
</dbReference>
<dbReference type="PANTHER" id="PTHR23501:SF43">
    <property type="entry name" value="MULTIDRUG TRANSPORTER, PUTATIVE (AFU_ORTHOLOGUE AFUA_6G03040)-RELATED"/>
    <property type="match status" value="1"/>
</dbReference>
<keyword evidence="3 5" id="KW-1133">Transmembrane helix</keyword>
<dbReference type="SUPFAM" id="SSF103473">
    <property type="entry name" value="MFS general substrate transporter"/>
    <property type="match status" value="1"/>
</dbReference>
<feature type="transmembrane region" description="Helical" evidence="5">
    <location>
        <begin position="88"/>
        <end position="111"/>
    </location>
</feature>
<evidence type="ECO:0000313" key="6">
    <source>
        <dbReference type="EMBL" id="KAF2240018.1"/>
    </source>
</evidence>
<dbReference type="OrthoDB" id="440553at2759"/>
<keyword evidence="2 5" id="KW-0812">Transmembrane</keyword>
<dbReference type="Proteomes" id="UP000800092">
    <property type="component" value="Unassembled WGS sequence"/>
</dbReference>
<evidence type="ECO:0000256" key="1">
    <source>
        <dbReference type="ARBA" id="ARBA00004141"/>
    </source>
</evidence>
<gene>
    <name evidence="6" type="ORF">EV356DRAFT_521361</name>
</gene>
<feature type="transmembrane region" description="Helical" evidence="5">
    <location>
        <begin position="396"/>
        <end position="420"/>
    </location>
</feature>
<evidence type="ECO:0000313" key="7">
    <source>
        <dbReference type="Proteomes" id="UP000800092"/>
    </source>
</evidence>
<feature type="transmembrane region" description="Helical" evidence="5">
    <location>
        <begin position="298"/>
        <end position="319"/>
    </location>
</feature>
<dbReference type="AlphaFoldDB" id="A0A6A6HQE9"/>
<feature type="transmembrane region" description="Helical" evidence="5">
    <location>
        <begin position="117"/>
        <end position="134"/>
    </location>
</feature>